<evidence type="ECO:0000256" key="3">
    <source>
        <dbReference type="ARBA" id="ARBA00023163"/>
    </source>
</evidence>
<dbReference type="InterPro" id="IPR036390">
    <property type="entry name" value="WH_DNA-bd_sf"/>
</dbReference>
<dbReference type="SUPFAM" id="SSF51206">
    <property type="entry name" value="cAMP-binding domain-like"/>
    <property type="match status" value="1"/>
</dbReference>
<evidence type="ECO:0000256" key="2">
    <source>
        <dbReference type="ARBA" id="ARBA00023125"/>
    </source>
</evidence>
<gene>
    <name evidence="5" type="ORF">JF886_15195</name>
</gene>
<comment type="caution">
    <text evidence="5">The sequence shown here is derived from an EMBL/GenBank/DDBJ whole genome shotgun (WGS) entry which is preliminary data.</text>
</comment>
<feature type="domain" description="HTH crp-type" evidence="4">
    <location>
        <begin position="146"/>
        <end position="212"/>
    </location>
</feature>
<evidence type="ECO:0000259" key="4">
    <source>
        <dbReference type="PROSITE" id="PS51063"/>
    </source>
</evidence>
<dbReference type="PANTHER" id="PTHR24567">
    <property type="entry name" value="CRP FAMILY TRANSCRIPTIONAL REGULATORY PROTEIN"/>
    <property type="match status" value="1"/>
</dbReference>
<dbReference type="CDD" id="cd00038">
    <property type="entry name" value="CAP_ED"/>
    <property type="match status" value="1"/>
</dbReference>
<sequence length="237" mass="25872">MTLEQGRPEGNSILGALPADDFERLQPKLSLTPLRVKNVLFEPGAPIDVIYFPIDGVVSLVTPLRDGAIVEVATIGNEGIVGVPYFLRGALAVRAIALVKGRALQIKAADFRAEVTSPGPLCDLAQSYAQALFSQVAQTAACNRLHSNEQRLSRWLLMSHDRVGRDTFDITQEFLGQMLGSRRVTVTRSACSLQAAGLIRYHRGHLTIVDRHGLEDAACECYRVIEKELARPLALAT</sequence>
<dbReference type="AlphaFoldDB" id="A0A934K5M4"/>
<dbReference type="InterPro" id="IPR014710">
    <property type="entry name" value="RmlC-like_jellyroll"/>
</dbReference>
<accession>A0A934K5M4</accession>
<dbReference type="GO" id="GO:0003700">
    <property type="term" value="F:DNA-binding transcription factor activity"/>
    <property type="evidence" value="ECO:0007669"/>
    <property type="project" value="TreeGrafter"/>
</dbReference>
<organism evidence="5 6">
    <name type="scientific">Candidatus Aeolococcus gillhamiae</name>
    <dbReference type="NCBI Taxonomy" id="3127015"/>
    <lineage>
        <taxon>Bacteria</taxon>
        <taxon>Bacillati</taxon>
        <taxon>Candidatus Dormiibacterota</taxon>
        <taxon>Candidatus Dormibacteria</taxon>
        <taxon>Candidatus Aeolococcales</taxon>
        <taxon>Candidatus Aeolococcaceae</taxon>
        <taxon>Candidatus Aeolococcus</taxon>
    </lineage>
</organism>
<dbReference type="InterPro" id="IPR018490">
    <property type="entry name" value="cNMP-bd_dom_sf"/>
</dbReference>
<dbReference type="EMBL" id="JAEKNS010000149">
    <property type="protein sequence ID" value="MBJ7596175.1"/>
    <property type="molecule type" value="Genomic_DNA"/>
</dbReference>
<dbReference type="InterPro" id="IPR012318">
    <property type="entry name" value="HTH_CRP"/>
</dbReference>
<proteinExistence type="predicted"/>
<dbReference type="GO" id="GO:0003677">
    <property type="term" value="F:DNA binding"/>
    <property type="evidence" value="ECO:0007669"/>
    <property type="project" value="UniProtKB-KW"/>
</dbReference>
<dbReference type="InterPro" id="IPR050397">
    <property type="entry name" value="Env_Response_Regulators"/>
</dbReference>
<keyword evidence="2" id="KW-0238">DNA-binding</keyword>
<keyword evidence="3" id="KW-0804">Transcription</keyword>
<evidence type="ECO:0000313" key="5">
    <source>
        <dbReference type="EMBL" id="MBJ7596175.1"/>
    </source>
</evidence>
<protein>
    <submittedName>
        <fullName evidence="5">Crp/Fnr family transcriptional regulator</fullName>
    </submittedName>
</protein>
<dbReference type="Proteomes" id="UP000606991">
    <property type="component" value="Unassembled WGS sequence"/>
</dbReference>
<dbReference type="Gene3D" id="2.60.120.10">
    <property type="entry name" value="Jelly Rolls"/>
    <property type="match status" value="1"/>
</dbReference>
<dbReference type="GO" id="GO:0005829">
    <property type="term" value="C:cytosol"/>
    <property type="evidence" value="ECO:0007669"/>
    <property type="project" value="TreeGrafter"/>
</dbReference>
<name>A0A934K5M4_9BACT</name>
<keyword evidence="1" id="KW-0805">Transcription regulation</keyword>
<evidence type="ECO:0000256" key="1">
    <source>
        <dbReference type="ARBA" id="ARBA00023015"/>
    </source>
</evidence>
<dbReference type="PANTHER" id="PTHR24567:SF74">
    <property type="entry name" value="HTH-TYPE TRANSCRIPTIONAL REGULATOR ARCR"/>
    <property type="match status" value="1"/>
</dbReference>
<evidence type="ECO:0000313" key="6">
    <source>
        <dbReference type="Proteomes" id="UP000606991"/>
    </source>
</evidence>
<dbReference type="SMART" id="SM00419">
    <property type="entry name" value="HTH_CRP"/>
    <property type="match status" value="1"/>
</dbReference>
<dbReference type="Pfam" id="PF00027">
    <property type="entry name" value="cNMP_binding"/>
    <property type="match status" value="1"/>
</dbReference>
<dbReference type="InterPro" id="IPR000595">
    <property type="entry name" value="cNMP-bd_dom"/>
</dbReference>
<dbReference type="PROSITE" id="PS51063">
    <property type="entry name" value="HTH_CRP_2"/>
    <property type="match status" value="1"/>
</dbReference>
<reference evidence="5 6" key="1">
    <citation type="submission" date="2020-10" db="EMBL/GenBank/DDBJ databases">
        <title>Ca. Dormibacterota MAGs.</title>
        <authorList>
            <person name="Montgomery K."/>
        </authorList>
    </citation>
    <scope>NUCLEOTIDE SEQUENCE [LARGE SCALE GENOMIC DNA]</scope>
    <source>
        <strain evidence="5">SC8812_S17_18</strain>
    </source>
</reference>
<dbReference type="Pfam" id="PF13545">
    <property type="entry name" value="HTH_Crp_2"/>
    <property type="match status" value="1"/>
</dbReference>
<dbReference type="SUPFAM" id="SSF46785">
    <property type="entry name" value="Winged helix' DNA-binding domain"/>
    <property type="match status" value="1"/>
</dbReference>